<evidence type="ECO:0000313" key="2">
    <source>
        <dbReference type="EMBL" id="QEK78464.1"/>
    </source>
</evidence>
<name>A0A5C0XRG9_PYRFU</name>
<dbReference type="Proteomes" id="UP000324354">
    <property type="component" value="Chromosome"/>
</dbReference>
<feature type="domain" description="Glycosyltransferase subfamily 4-like N-terminal" evidence="1">
    <location>
        <begin position="29"/>
        <end position="162"/>
    </location>
</feature>
<dbReference type="AlphaFoldDB" id="A0A5C0XRG9"/>
<dbReference type="EMBL" id="CP023154">
    <property type="protein sequence ID" value="QEK78464.1"/>
    <property type="molecule type" value="Genomic_DNA"/>
</dbReference>
<dbReference type="InterPro" id="IPR028098">
    <property type="entry name" value="Glyco_trans_4-like_N"/>
</dbReference>
<accession>A0A5C0XRG9</accession>
<evidence type="ECO:0000313" key="3">
    <source>
        <dbReference type="Proteomes" id="UP000324354"/>
    </source>
</evidence>
<dbReference type="SUPFAM" id="SSF53756">
    <property type="entry name" value="UDP-Glycosyltransferase/glycogen phosphorylase"/>
    <property type="match status" value="1"/>
</dbReference>
<dbReference type="Gene3D" id="3.40.50.2000">
    <property type="entry name" value="Glycogen Phosphorylase B"/>
    <property type="match status" value="1"/>
</dbReference>
<organism evidence="2 3">
    <name type="scientific">Pyrococcus furiosus (strain ATCC 43587 / DSM 3638 / JCM 8422 / Vc1)</name>
    <dbReference type="NCBI Taxonomy" id="186497"/>
    <lineage>
        <taxon>Archaea</taxon>
        <taxon>Methanobacteriati</taxon>
        <taxon>Methanobacteriota</taxon>
        <taxon>Thermococci</taxon>
        <taxon>Thermococcales</taxon>
        <taxon>Thermococcaceae</taxon>
        <taxon>Pyrococcus</taxon>
    </lineage>
</organism>
<evidence type="ECO:0000259" key="1">
    <source>
        <dbReference type="Pfam" id="PF13439"/>
    </source>
</evidence>
<protein>
    <recommendedName>
        <fullName evidence="1">Glycosyltransferase subfamily 4-like N-terminal domain-containing protein</fullName>
    </recommendedName>
</protein>
<dbReference type="Pfam" id="PF13439">
    <property type="entry name" value="Glyco_transf_4"/>
    <property type="match status" value="1"/>
</dbReference>
<sequence length="192" mass="21744">MRRYIIMHSHCDDVCIGILTNYGLNSDGGGVKVYTKNLVDALKELGVDYAILMREGDPTEKEIKLPENKILYVAKAIKQLDGLQPELILSQGGWFTAIPAMIYKNRNPDVRIIYLYHTHYDSPNTTQEKIKRTVEKLLMTFVLSQFDKVLFVSNALKKNVEEEKALRSLSNWGILYGAPSVKHPSSEEILSG</sequence>
<reference evidence="2 3" key="1">
    <citation type="submission" date="2017-08" db="EMBL/GenBank/DDBJ databases">
        <title>Resequencing and Reannotation of the genome of Pyrococcus furiosus type strain DSM3638.</title>
        <authorList>
            <person name="Reichelt R.M."/>
            <person name="Bunk B."/>
        </authorList>
    </citation>
    <scope>NUCLEOTIDE SEQUENCE [LARGE SCALE GENOMIC DNA]</scope>
    <source>
        <strain evidence="2 3">DSM 3638</strain>
    </source>
</reference>
<proteinExistence type="predicted"/>
<gene>
    <name evidence="2" type="ORF">PFDSM3638_03910</name>
</gene>